<protein>
    <recommendedName>
        <fullName evidence="4">Reverse transcriptase domain-containing protein</fullName>
    </recommendedName>
</protein>
<dbReference type="Gramene" id="evm.model.10.31">
    <property type="protein sequence ID" value="cds.evm.model.10.31"/>
    <property type="gene ID" value="evm.TU.10.31"/>
</dbReference>
<dbReference type="SUPFAM" id="SSF56219">
    <property type="entry name" value="DNase I-like"/>
    <property type="match status" value="1"/>
</dbReference>
<name>A0A803QN97_CANSA</name>
<dbReference type="InterPro" id="IPR036691">
    <property type="entry name" value="Endo/exonu/phosph_ase_sf"/>
</dbReference>
<dbReference type="PANTHER" id="PTHR33710:SF81">
    <property type="entry name" value="ENDONUCLEASE_EXONUCLEASE_PHOSPHATASE DOMAIN-CONTAINING PROTEIN"/>
    <property type="match status" value="1"/>
</dbReference>
<organism evidence="2 3">
    <name type="scientific">Cannabis sativa</name>
    <name type="common">Hemp</name>
    <name type="synonym">Marijuana</name>
    <dbReference type="NCBI Taxonomy" id="3483"/>
    <lineage>
        <taxon>Eukaryota</taxon>
        <taxon>Viridiplantae</taxon>
        <taxon>Streptophyta</taxon>
        <taxon>Embryophyta</taxon>
        <taxon>Tracheophyta</taxon>
        <taxon>Spermatophyta</taxon>
        <taxon>Magnoliopsida</taxon>
        <taxon>eudicotyledons</taxon>
        <taxon>Gunneridae</taxon>
        <taxon>Pentapetalae</taxon>
        <taxon>rosids</taxon>
        <taxon>fabids</taxon>
        <taxon>Rosales</taxon>
        <taxon>Cannabaceae</taxon>
        <taxon>Cannabis</taxon>
    </lineage>
</organism>
<keyword evidence="1" id="KW-0175">Coiled coil</keyword>
<evidence type="ECO:0008006" key="4">
    <source>
        <dbReference type="Google" id="ProtNLM"/>
    </source>
</evidence>
<reference evidence="2" key="1">
    <citation type="submission" date="2021-03" db="UniProtKB">
        <authorList>
            <consortium name="EnsemblPlants"/>
        </authorList>
    </citation>
    <scope>IDENTIFICATION</scope>
</reference>
<dbReference type="Proteomes" id="UP000596661">
    <property type="component" value="Unassembled WGS sequence"/>
</dbReference>
<dbReference type="Gene3D" id="3.60.10.10">
    <property type="entry name" value="Endonuclease/exonuclease/phosphatase"/>
    <property type="match status" value="1"/>
</dbReference>
<sequence length="470" mass="54789">MCTSQLIHLFVTTLDGKHRFFITYVYAFNDMEGRKVLWTDLKRIATNEAWVILGDFNEILSKEERIGKKVKYNEATEFIDCVHCCQLEDIKFRGSYFTWSNKRQGNERIWSKIDRVLANRKWMDDFSNAQVAFMVEGLFDHTPLLSQFIPNSRGKSPFKYFRMWSSHPRFLEIVTNLKASAIGTKMFQLVYKLRMLKAELKELNRREFSNIQEATNQAKEDLVEIQMKIQADPLQDGLLEQEMAARKKYSLLLKGLSSFLQQKSKVTWIKEGDENSAIFHASIRERRRQNSILSIEDQQGIRVEDQNKITEAFLSFYYQLLGSKMEQRRQVMQSIMKQGPLVTQQQAERLMKEYTKEDVKKAIFEIPGIKAPGPDGERGLHCGDPMSPLLFVLGMEYLSRIMSRIGSKPEFQYHDRCKELKMNHLMFADDVILFCHGDFQSIHLMLQGLKLFLDFVVATEPDKSAFTVVA</sequence>
<evidence type="ECO:0000313" key="3">
    <source>
        <dbReference type="Proteomes" id="UP000596661"/>
    </source>
</evidence>
<dbReference type="AlphaFoldDB" id="A0A803QN97"/>
<dbReference type="EMBL" id="UZAU01000783">
    <property type="status" value="NOT_ANNOTATED_CDS"/>
    <property type="molecule type" value="Genomic_DNA"/>
</dbReference>
<dbReference type="PANTHER" id="PTHR33710">
    <property type="entry name" value="BNAC02G09200D PROTEIN"/>
    <property type="match status" value="1"/>
</dbReference>
<evidence type="ECO:0000313" key="2">
    <source>
        <dbReference type="EnsemblPlants" id="cds.evm.model.10.31"/>
    </source>
</evidence>
<dbReference type="OMA" id="QQTHRIF"/>
<keyword evidence="3" id="KW-1185">Reference proteome</keyword>
<dbReference type="EnsemblPlants" id="evm.model.10.31">
    <property type="protein sequence ID" value="cds.evm.model.10.31"/>
    <property type="gene ID" value="evm.TU.10.31"/>
</dbReference>
<proteinExistence type="predicted"/>
<feature type="coiled-coil region" evidence="1">
    <location>
        <begin position="186"/>
        <end position="217"/>
    </location>
</feature>
<accession>A0A803QN97</accession>
<evidence type="ECO:0000256" key="1">
    <source>
        <dbReference type="SAM" id="Coils"/>
    </source>
</evidence>